<dbReference type="InterPro" id="IPR010998">
    <property type="entry name" value="Integrase_recombinase_N"/>
</dbReference>
<keyword evidence="1" id="KW-0238">DNA-binding</keyword>
<evidence type="ECO:0000313" key="4">
    <source>
        <dbReference type="Proteomes" id="UP001549291"/>
    </source>
</evidence>
<accession>A0ABV2RXR1</accession>
<dbReference type="Gene3D" id="1.10.150.130">
    <property type="match status" value="1"/>
</dbReference>
<dbReference type="RefSeq" id="WP_354270199.1">
    <property type="nucleotide sequence ID" value="NZ_JBEPTQ010000002.1"/>
</dbReference>
<evidence type="ECO:0000256" key="2">
    <source>
        <dbReference type="SAM" id="MobiDB-lite"/>
    </source>
</evidence>
<comment type="caution">
    <text evidence="3">The sequence shown here is derived from an EMBL/GenBank/DDBJ whole genome shotgun (WGS) entry which is preliminary data.</text>
</comment>
<dbReference type="Proteomes" id="UP001549291">
    <property type="component" value="Unassembled WGS sequence"/>
</dbReference>
<gene>
    <name evidence="3" type="ORF">ABIF63_005790</name>
</gene>
<reference evidence="3 4" key="1">
    <citation type="submission" date="2024-06" db="EMBL/GenBank/DDBJ databases">
        <title>Genomic Encyclopedia of Type Strains, Phase V (KMG-V): Genome sequencing to study the core and pangenomes of soil and plant-associated prokaryotes.</title>
        <authorList>
            <person name="Whitman W."/>
        </authorList>
    </citation>
    <scope>NUCLEOTIDE SEQUENCE [LARGE SCALE GENOMIC DNA]</scope>
    <source>
        <strain evidence="3 4">USDA 160</strain>
    </source>
</reference>
<feature type="region of interest" description="Disordered" evidence="2">
    <location>
        <begin position="154"/>
        <end position="195"/>
    </location>
</feature>
<dbReference type="SUPFAM" id="SSF47823">
    <property type="entry name" value="lambda integrase-like, N-terminal domain"/>
    <property type="match status" value="1"/>
</dbReference>
<name>A0ABV2RXR1_BRAJP</name>
<evidence type="ECO:0000313" key="3">
    <source>
        <dbReference type="EMBL" id="MET4721684.1"/>
    </source>
</evidence>
<keyword evidence="4" id="KW-1185">Reference proteome</keyword>
<organism evidence="3 4">
    <name type="scientific">Bradyrhizobium japonicum</name>
    <dbReference type="NCBI Taxonomy" id="375"/>
    <lineage>
        <taxon>Bacteria</taxon>
        <taxon>Pseudomonadati</taxon>
        <taxon>Pseudomonadota</taxon>
        <taxon>Alphaproteobacteria</taxon>
        <taxon>Hyphomicrobiales</taxon>
        <taxon>Nitrobacteraceae</taxon>
        <taxon>Bradyrhizobium</taxon>
    </lineage>
</organism>
<protein>
    <submittedName>
        <fullName evidence="3">Uncharacterized protein</fullName>
    </submittedName>
</protein>
<sequence length="195" mass="21512">MSSPVLKALVNAELEEAEHHARSISAAVARQIGPPVDLGHGNLPAEFVAWCKQKGVASLPARPASIALFVLERGHLEIHDLARMVVEISRCHLRRGQADPTSGYPVSAALNHLAKIEAPLSWPKAKRPHFSDLPYDVQQYLSLRDKDQTRAIKRAQQEAADARKKLKEIEDKNVEAEDADRADQGNSDRGGRPDR</sequence>
<dbReference type="EMBL" id="JBEPTQ010000002">
    <property type="protein sequence ID" value="MET4721684.1"/>
    <property type="molecule type" value="Genomic_DNA"/>
</dbReference>
<feature type="compositionally biased region" description="Basic and acidic residues" evidence="2">
    <location>
        <begin position="160"/>
        <end position="183"/>
    </location>
</feature>
<proteinExistence type="predicted"/>
<evidence type="ECO:0000256" key="1">
    <source>
        <dbReference type="ARBA" id="ARBA00023125"/>
    </source>
</evidence>